<proteinExistence type="predicted"/>
<dbReference type="AlphaFoldDB" id="A0A832H2Z8"/>
<dbReference type="EMBL" id="DSRD01000496">
    <property type="protein sequence ID" value="HGW94162.1"/>
    <property type="molecule type" value="Genomic_DNA"/>
</dbReference>
<organism evidence="1">
    <name type="scientific">Oscillatoriales cyanobacterium SpSt-402</name>
    <dbReference type="NCBI Taxonomy" id="2282168"/>
    <lineage>
        <taxon>Bacteria</taxon>
        <taxon>Bacillati</taxon>
        <taxon>Cyanobacteriota</taxon>
        <taxon>Cyanophyceae</taxon>
        <taxon>Oscillatoriophycideae</taxon>
        <taxon>Oscillatoriales</taxon>
    </lineage>
</organism>
<evidence type="ECO:0000313" key="1">
    <source>
        <dbReference type="EMBL" id="HGW94162.1"/>
    </source>
</evidence>
<protein>
    <submittedName>
        <fullName evidence="1">Uncharacterized protein</fullName>
    </submittedName>
</protein>
<comment type="caution">
    <text evidence="1">The sequence shown here is derived from an EMBL/GenBank/DDBJ whole genome shotgun (WGS) entry which is preliminary data.</text>
</comment>
<gene>
    <name evidence="1" type="ORF">ENR47_07755</name>
</gene>
<reference evidence="1" key="1">
    <citation type="journal article" date="2020" name="mSystems">
        <title>Genome- and Community-Level Interaction Insights into Carbon Utilization and Element Cycling Functions of Hydrothermarchaeota in Hydrothermal Sediment.</title>
        <authorList>
            <person name="Zhou Z."/>
            <person name="Liu Y."/>
            <person name="Xu W."/>
            <person name="Pan J."/>
            <person name="Luo Z.H."/>
            <person name="Li M."/>
        </authorList>
    </citation>
    <scope>NUCLEOTIDE SEQUENCE [LARGE SCALE GENOMIC DNA]</scope>
    <source>
        <strain evidence="1">SpSt-402</strain>
    </source>
</reference>
<name>A0A832H2Z8_9CYAN</name>
<accession>A0A832H2Z8</accession>
<sequence length="73" mass="8392">MNSFNVGDLVVLTGEGCNQPAPELMAIWRVERLTDTYAAVKFDPDVQIAHMEGLERKRYPLDWLILYKRGHSD</sequence>